<sequence length="858" mass="91423">MGRRTLRLLCGVIALTSAVPLPASAAPGPSPSGSSARAFEAPARYAAVTDPFRPELHFAPQQNWVNDPNGPVWYDGEYHLFFQHNPEGTQWGHMSWGHAVSTDLVHWEERPVAIPWSEREHIFSGSVVVDSRGTSGWGTPEEPAMVAVYTSWDPVTGIQAQSVAYSTDRGESWTKHAGNPVLDLGSREFRDPRVLWFEEGGYWVMAVAMAVDRTIAFYRSDDLLAWSHLSDFGPANAVGGVWEMPDLFELPVEGRPGESRWVLVVNLNPGAVAGGSGAQYFLGHFDGTRFTSETVVTGEEDPSGTVLADFDGGYGPGWVTTGTAFGTAPATGTLPGQQAVTGFRGSGLVNSFLDQDRAQGTLTSPPFTLTEDYVNVLVGGGDHPRRPGAGDGSAPEGTVLADFEGDGFGDWTVTGDAFGTGPTRGNAPCQVGVTGYLGGGLAGSYRSATPDDCSVPPDTGTGTLTSPELTITERWLSFLVGGGAQPETAVRLLVDGAVVRTASGSESGTLDWVSWDLADLQGRRARIEVRDAATGGWGHVMADAFVASAEPARPRAAEATVNLVVDGDVVRTATGQDSEVLDWVAWDVRGLAGRQAQLRVVDSVSGGWGHVLADQVTLSDVPARSLLERYRWLDHGTDFYAALTFENVPDGRRIAVAWMNNWEYASATPTGSWRGAMTFPRELTLRDVGGELRLTQEPVEELAAQPTTAAPYVLRDRVVREGVTALPRQARGAVLAIDAELEVGTADRVGLHVRTGTGERTVVGYDVHRERLFVDRTASGDVDFHEAFAGVHAAPLPAPDGRVRIRVLVDRSSVEVIGGGGEVALTDLVYPALTSDGVALFAEGGEARVRSLTVRPLG</sequence>
<gene>
    <name evidence="7" type="ORF">FHR80_001706</name>
</gene>
<evidence type="ECO:0000259" key="6">
    <source>
        <dbReference type="Pfam" id="PF08244"/>
    </source>
</evidence>
<dbReference type="GO" id="GO:0004575">
    <property type="term" value="F:sucrose alpha-glucosidase activity"/>
    <property type="evidence" value="ECO:0007669"/>
    <property type="project" value="TreeGrafter"/>
</dbReference>
<feature type="signal peptide" evidence="4">
    <location>
        <begin position="1"/>
        <end position="25"/>
    </location>
</feature>
<keyword evidence="3 7" id="KW-0326">Glycosidase</keyword>
<dbReference type="Pfam" id="PF00251">
    <property type="entry name" value="Glyco_hydro_32N"/>
    <property type="match status" value="2"/>
</dbReference>
<dbReference type="PANTHER" id="PTHR42800">
    <property type="entry name" value="EXOINULINASE INUD (AFU_ORTHOLOGUE AFUA_5G00480)"/>
    <property type="match status" value="1"/>
</dbReference>
<dbReference type="InterPro" id="IPR018053">
    <property type="entry name" value="Glyco_hydro_32_AS"/>
</dbReference>
<dbReference type="GO" id="GO:0031219">
    <property type="term" value="F:levanase activity"/>
    <property type="evidence" value="ECO:0007669"/>
    <property type="project" value="UniProtKB-EC"/>
</dbReference>
<dbReference type="Gene3D" id="2.115.10.20">
    <property type="entry name" value="Glycosyl hydrolase domain, family 43"/>
    <property type="match status" value="2"/>
</dbReference>
<evidence type="ECO:0000313" key="8">
    <source>
        <dbReference type="Proteomes" id="UP000518206"/>
    </source>
</evidence>
<dbReference type="Gene3D" id="2.60.120.560">
    <property type="entry name" value="Exo-inulinase, domain 1"/>
    <property type="match status" value="1"/>
</dbReference>
<dbReference type="CDD" id="cd18622">
    <property type="entry name" value="GH32_Inu-like"/>
    <property type="match status" value="1"/>
</dbReference>
<proteinExistence type="inferred from homology"/>
<dbReference type="SUPFAM" id="SSF75005">
    <property type="entry name" value="Arabinanase/levansucrase/invertase"/>
    <property type="match status" value="1"/>
</dbReference>
<organism evidence="7 8">
    <name type="scientific">Cellulomonas cellasea</name>
    <dbReference type="NCBI Taxonomy" id="43670"/>
    <lineage>
        <taxon>Bacteria</taxon>
        <taxon>Bacillati</taxon>
        <taxon>Actinomycetota</taxon>
        <taxon>Actinomycetes</taxon>
        <taxon>Micrococcales</taxon>
        <taxon>Cellulomonadaceae</taxon>
        <taxon>Cellulomonas</taxon>
    </lineage>
</organism>
<dbReference type="InterPro" id="IPR001362">
    <property type="entry name" value="Glyco_hydro_32"/>
</dbReference>
<dbReference type="InterPro" id="IPR013148">
    <property type="entry name" value="Glyco_hydro_32_N"/>
</dbReference>
<evidence type="ECO:0000256" key="1">
    <source>
        <dbReference type="ARBA" id="ARBA00009902"/>
    </source>
</evidence>
<evidence type="ECO:0000256" key="3">
    <source>
        <dbReference type="ARBA" id="ARBA00023295"/>
    </source>
</evidence>
<evidence type="ECO:0000259" key="5">
    <source>
        <dbReference type="Pfam" id="PF00251"/>
    </source>
</evidence>
<dbReference type="EMBL" id="JACHVX010000002">
    <property type="protein sequence ID" value="MBB2922794.1"/>
    <property type="molecule type" value="Genomic_DNA"/>
</dbReference>
<dbReference type="InterPro" id="IPR013320">
    <property type="entry name" value="ConA-like_dom_sf"/>
</dbReference>
<dbReference type="PROSITE" id="PS00609">
    <property type="entry name" value="GLYCOSYL_HYDROL_F32"/>
    <property type="match status" value="1"/>
</dbReference>
<evidence type="ECO:0000313" key="7">
    <source>
        <dbReference type="EMBL" id="MBB2922794.1"/>
    </source>
</evidence>
<evidence type="ECO:0000256" key="4">
    <source>
        <dbReference type="SAM" id="SignalP"/>
    </source>
</evidence>
<reference evidence="7 8" key="2">
    <citation type="submission" date="2020-08" db="EMBL/GenBank/DDBJ databases">
        <authorList>
            <person name="Partida-Martinez L."/>
            <person name="Huntemann M."/>
            <person name="Clum A."/>
            <person name="Wang J."/>
            <person name="Palaniappan K."/>
            <person name="Ritter S."/>
            <person name="Chen I.-M."/>
            <person name="Stamatis D."/>
            <person name="Reddy T."/>
            <person name="O'Malley R."/>
            <person name="Daum C."/>
            <person name="Shapiro N."/>
            <person name="Ivanova N."/>
            <person name="Kyrpides N."/>
            <person name="Woyke T."/>
        </authorList>
    </citation>
    <scope>NUCLEOTIDE SEQUENCE [LARGE SCALE GENOMIC DNA]</scope>
    <source>
        <strain evidence="7 8">RAS26</strain>
    </source>
</reference>
<dbReference type="Pfam" id="PF08244">
    <property type="entry name" value="Glyco_hydro_32C"/>
    <property type="match status" value="1"/>
</dbReference>
<accession>A0A7W4YB94</accession>
<feature type="domain" description="Glycosyl hydrolase family 32 C-terminal" evidence="6">
    <location>
        <begin position="730"/>
        <end position="855"/>
    </location>
</feature>
<dbReference type="EC" id="3.2.1.65" evidence="7"/>
<reference evidence="7 8" key="1">
    <citation type="submission" date="2020-08" db="EMBL/GenBank/DDBJ databases">
        <title>The Agave Microbiome: Exploring the role of microbial communities in plant adaptations to desert environments.</title>
        <authorList>
            <person name="Partida-Martinez L.P."/>
        </authorList>
    </citation>
    <scope>NUCLEOTIDE SEQUENCE [LARGE SCALE GENOMIC DNA]</scope>
    <source>
        <strain evidence="7 8">RAS26</strain>
    </source>
</reference>
<dbReference type="InterPro" id="IPR023296">
    <property type="entry name" value="Glyco_hydro_beta-prop_sf"/>
</dbReference>
<keyword evidence="4" id="KW-0732">Signal</keyword>
<dbReference type="GO" id="GO:0005737">
    <property type="term" value="C:cytoplasm"/>
    <property type="evidence" value="ECO:0007669"/>
    <property type="project" value="TreeGrafter"/>
</dbReference>
<evidence type="ECO:0000256" key="2">
    <source>
        <dbReference type="ARBA" id="ARBA00022801"/>
    </source>
</evidence>
<comment type="caution">
    <text evidence="7">The sequence shown here is derived from an EMBL/GenBank/DDBJ whole genome shotgun (WGS) entry which is preliminary data.</text>
</comment>
<feature type="chain" id="PRO_5030744784" evidence="4">
    <location>
        <begin position="26"/>
        <end position="858"/>
    </location>
</feature>
<dbReference type="AlphaFoldDB" id="A0A7W4YB94"/>
<dbReference type="InterPro" id="IPR013189">
    <property type="entry name" value="Glyco_hydro_32_C"/>
</dbReference>
<feature type="domain" description="Glycosyl hydrolase family 32 N-terminal" evidence="5">
    <location>
        <begin position="628"/>
        <end position="697"/>
    </location>
</feature>
<keyword evidence="2 7" id="KW-0378">Hydrolase</keyword>
<dbReference type="GO" id="GO:0005987">
    <property type="term" value="P:sucrose catabolic process"/>
    <property type="evidence" value="ECO:0007669"/>
    <property type="project" value="TreeGrafter"/>
</dbReference>
<comment type="similarity">
    <text evidence="1">Belongs to the glycosyl hydrolase 32 family.</text>
</comment>
<dbReference type="SMART" id="SM00640">
    <property type="entry name" value="Glyco_32"/>
    <property type="match status" value="1"/>
</dbReference>
<dbReference type="PANTHER" id="PTHR42800:SF1">
    <property type="entry name" value="EXOINULINASE INUD (AFU_ORTHOLOGUE AFUA_5G00480)"/>
    <property type="match status" value="1"/>
</dbReference>
<dbReference type="RefSeq" id="WP_183295649.1">
    <property type="nucleotide sequence ID" value="NZ_JACHVX010000002.1"/>
</dbReference>
<feature type="domain" description="Glycosyl hydrolase family 32 N-terminal" evidence="5">
    <location>
        <begin position="57"/>
        <end position="293"/>
    </location>
</feature>
<protein>
    <submittedName>
        <fullName evidence="7">Levanase</fullName>
        <ecNumber evidence="7">3.2.1.65</ecNumber>
    </submittedName>
</protein>
<name>A0A7W4YB94_9CELL</name>
<dbReference type="SUPFAM" id="SSF49899">
    <property type="entry name" value="Concanavalin A-like lectins/glucanases"/>
    <property type="match status" value="1"/>
</dbReference>
<dbReference type="Proteomes" id="UP000518206">
    <property type="component" value="Unassembled WGS sequence"/>
</dbReference>